<evidence type="ECO:0000256" key="1">
    <source>
        <dbReference type="PROSITE-ProRule" id="PRU00339"/>
    </source>
</evidence>
<dbReference type="Pfam" id="PF13174">
    <property type="entry name" value="TPR_6"/>
    <property type="match status" value="1"/>
</dbReference>
<dbReference type="RefSeq" id="WP_158371093.1">
    <property type="nucleotide sequence ID" value="NZ_JAOQJU010000018.1"/>
</dbReference>
<dbReference type="Pfam" id="PF13181">
    <property type="entry name" value="TPR_8"/>
    <property type="match status" value="1"/>
</dbReference>
<reference evidence="3 4" key="1">
    <citation type="journal article" date="2021" name="ISME Commun">
        <title>Automated analysis of genomic sequences facilitates high-throughput and comprehensive description of bacteria.</title>
        <authorList>
            <person name="Hitch T.C.A."/>
        </authorList>
    </citation>
    <scope>NUCLEOTIDE SEQUENCE [LARGE SCALE GENOMIC DNA]</scope>
    <source>
        <strain evidence="3 4">Sanger_03</strain>
    </source>
</reference>
<keyword evidence="2" id="KW-0472">Membrane</keyword>
<dbReference type="Pfam" id="PF13432">
    <property type="entry name" value="TPR_16"/>
    <property type="match status" value="1"/>
</dbReference>
<keyword evidence="2" id="KW-0812">Transmembrane</keyword>
<feature type="repeat" description="TPR" evidence="1">
    <location>
        <begin position="78"/>
        <end position="111"/>
    </location>
</feature>
<evidence type="ECO:0000256" key="2">
    <source>
        <dbReference type="SAM" id="Phobius"/>
    </source>
</evidence>
<name>A0ABT2RPN2_9FIRM</name>
<gene>
    <name evidence="3" type="ORF">OCV99_12635</name>
</gene>
<protein>
    <submittedName>
        <fullName evidence="3">Tetratricopeptide repeat protein</fullName>
    </submittedName>
</protein>
<keyword evidence="4" id="KW-1185">Reference proteome</keyword>
<feature type="transmembrane region" description="Helical" evidence="2">
    <location>
        <begin position="20"/>
        <end position="42"/>
    </location>
</feature>
<dbReference type="InterPro" id="IPR019734">
    <property type="entry name" value="TPR_rpt"/>
</dbReference>
<organism evidence="3 4">
    <name type="scientific">Dorea acetigenes</name>
    <dbReference type="NCBI Taxonomy" id="2981787"/>
    <lineage>
        <taxon>Bacteria</taxon>
        <taxon>Bacillati</taxon>
        <taxon>Bacillota</taxon>
        <taxon>Clostridia</taxon>
        <taxon>Lachnospirales</taxon>
        <taxon>Lachnospiraceae</taxon>
        <taxon>Dorea</taxon>
    </lineage>
</organism>
<evidence type="ECO:0000313" key="4">
    <source>
        <dbReference type="Proteomes" id="UP001652431"/>
    </source>
</evidence>
<dbReference type="SUPFAM" id="SSF48452">
    <property type="entry name" value="TPR-like"/>
    <property type="match status" value="1"/>
</dbReference>
<keyword evidence="2" id="KW-1133">Transmembrane helix</keyword>
<dbReference type="Proteomes" id="UP001652431">
    <property type="component" value="Unassembled WGS sequence"/>
</dbReference>
<dbReference type="PANTHER" id="PTHR12558">
    <property type="entry name" value="CELL DIVISION CYCLE 16,23,27"/>
    <property type="match status" value="1"/>
</dbReference>
<dbReference type="EMBL" id="JAOQJU010000018">
    <property type="protein sequence ID" value="MCU6687367.1"/>
    <property type="molecule type" value="Genomic_DNA"/>
</dbReference>
<dbReference type="PANTHER" id="PTHR12558:SF13">
    <property type="entry name" value="CELL DIVISION CYCLE PROTEIN 27 HOMOLOG"/>
    <property type="match status" value="1"/>
</dbReference>
<dbReference type="InterPro" id="IPR011990">
    <property type="entry name" value="TPR-like_helical_dom_sf"/>
</dbReference>
<evidence type="ECO:0000313" key="3">
    <source>
        <dbReference type="EMBL" id="MCU6687367.1"/>
    </source>
</evidence>
<dbReference type="PROSITE" id="PS50005">
    <property type="entry name" value="TPR"/>
    <property type="match status" value="1"/>
</dbReference>
<dbReference type="Gene3D" id="1.25.40.10">
    <property type="entry name" value="Tetratricopeptide repeat domain"/>
    <property type="match status" value="2"/>
</dbReference>
<sequence>MEENRSRANRRRRKKRRKKIIRRLVVAVIFLLAVVIAVVLWMNSSRQVEEGVEFLSQGNYEQAEAKFLEAIEKDKSPDEAYRGLGMALWEQQDYEGAKDAFFNALENDAEPTGTIYNFLGNCESELGNWEEAIQYYEKGIASEDCSDDMMQEMLFNEIAAYEKLGDYESAKVKLEAYTEKYPDDEKAAKEAEFLETR</sequence>
<comment type="caution">
    <text evidence="3">The sequence shown here is derived from an EMBL/GenBank/DDBJ whole genome shotgun (WGS) entry which is preliminary data.</text>
</comment>
<keyword evidence="1" id="KW-0802">TPR repeat</keyword>
<proteinExistence type="predicted"/>
<accession>A0ABT2RPN2</accession>
<dbReference type="SMART" id="SM00028">
    <property type="entry name" value="TPR"/>
    <property type="match status" value="4"/>
</dbReference>